<dbReference type="EMBL" id="DQAY01000059">
    <property type="protein sequence ID" value="HCO23509.1"/>
    <property type="molecule type" value="Genomic_DNA"/>
</dbReference>
<feature type="signal peptide" evidence="1">
    <location>
        <begin position="1"/>
        <end position="23"/>
    </location>
</feature>
<proteinExistence type="predicted"/>
<evidence type="ECO:0008006" key="4">
    <source>
        <dbReference type="Google" id="ProtNLM"/>
    </source>
</evidence>
<dbReference type="AlphaFoldDB" id="A0A3D3R430"/>
<name>A0A3D3R430_9PLAN</name>
<keyword evidence="1" id="KW-0732">Signal</keyword>
<protein>
    <recommendedName>
        <fullName evidence="4">Lyase</fullName>
    </recommendedName>
</protein>
<dbReference type="Gene3D" id="1.25.10.10">
    <property type="entry name" value="Leucine-rich Repeat Variant"/>
    <property type="match status" value="6"/>
</dbReference>
<sequence length="692" mass="72877">MRQLLTTVLFLGVSLFTSGIVSAQAPDIAPLIKDLASDNEEQQALAAHRLGELGPLSKPAVPALIEVVKAGSVAARSEAIIALGKIGPAASAAVPELAKILRGYSIILKYNTLQALRGIGSASKPAAKQILPLLESNNSYLKIAAARTLWAVDPGNKENLQRIIKVLVDSLHVPINEIHSSAAVALAELGAPAVEPLLEQLKTEYKENHTEQCKQICDVFAHMGAQGEAAIPTLIKALKVENPELVWHAANALGAISAKPDEVVPALTPLLKNSSSEVRAHAAIALGNFGSAAKSAVPELIKLLADSELNVKLDAASALGSIGPDASSAVPALAKAMQDGPTALTLTSASALASIGKAAVPEVTKLLNEDSSLKLLAIHVLGEIGTESEESIPELLKLTKSDDTDIRETAIVSLGEIGPKAIKAEPELIKILKNSTGTTRNKAVYALSKIGSKKALPLIKKYAESDSDDERFRLVCAWALLREDPTNPEAVNAALPGLIKALSDENALLRREAASAIALSGPLAKSAVPSLKEALKTEQDQRVTFEIITALAEIGPPASAAIPLIKPYVNSEDMVLRVVATYALARFGKLSESAVPLLEKELKLHNEQENAVTLWALTKIDPSPARAKAAIPALTDLLTKHPNPDARVEAAISLGEFGIKTPEITQALKTAVKDKDPRVQKAAEEALKKLNS</sequence>
<dbReference type="Pfam" id="PF13646">
    <property type="entry name" value="HEAT_2"/>
    <property type="match status" value="5"/>
</dbReference>
<reference evidence="2 3" key="1">
    <citation type="journal article" date="2018" name="Nat. Biotechnol.">
        <title>A standardized bacterial taxonomy based on genome phylogeny substantially revises the tree of life.</title>
        <authorList>
            <person name="Parks D.H."/>
            <person name="Chuvochina M."/>
            <person name="Waite D.W."/>
            <person name="Rinke C."/>
            <person name="Skarshewski A."/>
            <person name="Chaumeil P.A."/>
            <person name="Hugenholtz P."/>
        </authorList>
    </citation>
    <scope>NUCLEOTIDE SEQUENCE [LARGE SCALE GENOMIC DNA]</scope>
    <source>
        <strain evidence="2">UBA9375</strain>
    </source>
</reference>
<dbReference type="Proteomes" id="UP000263642">
    <property type="component" value="Unassembled WGS sequence"/>
</dbReference>
<accession>A0A3D3R430</accession>
<evidence type="ECO:0000313" key="3">
    <source>
        <dbReference type="Proteomes" id="UP000263642"/>
    </source>
</evidence>
<dbReference type="InterPro" id="IPR016024">
    <property type="entry name" value="ARM-type_fold"/>
</dbReference>
<evidence type="ECO:0000256" key="1">
    <source>
        <dbReference type="SAM" id="SignalP"/>
    </source>
</evidence>
<dbReference type="GO" id="GO:0016491">
    <property type="term" value="F:oxidoreductase activity"/>
    <property type="evidence" value="ECO:0007669"/>
    <property type="project" value="TreeGrafter"/>
</dbReference>
<gene>
    <name evidence="2" type="ORF">DIT97_10790</name>
</gene>
<dbReference type="InterPro" id="IPR011989">
    <property type="entry name" value="ARM-like"/>
</dbReference>
<comment type="caution">
    <text evidence="2">The sequence shown here is derived from an EMBL/GenBank/DDBJ whole genome shotgun (WGS) entry which is preliminary data.</text>
</comment>
<feature type="chain" id="PRO_5017584254" description="Lyase" evidence="1">
    <location>
        <begin position="24"/>
        <end position="692"/>
    </location>
</feature>
<evidence type="ECO:0000313" key="2">
    <source>
        <dbReference type="EMBL" id="HCO23509.1"/>
    </source>
</evidence>
<dbReference type="PANTHER" id="PTHR12697">
    <property type="entry name" value="PBS LYASE HEAT-LIKE PROTEIN"/>
    <property type="match status" value="1"/>
</dbReference>
<dbReference type="SUPFAM" id="SSF48371">
    <property type="entry name" value="ARM repeat"/>
    <property type="match status" value="3"/>
</dbReference>
<dbReference type="InterPro" id="IPR004155">
    <property type="entry name" value="PBS_lyase_HEAT"/>
</dbReference>
<dbReference type="PANTHER" id="PTHR12697:SF5">
    <property type="entry name" value="DEOXYHYPUSINE HYDROXYLASE"/>
    <property type="match status" value="1"/>
</dbReference>
<organism evidence="2 3">
    <name type="scientific">Gimesia maris</name>
    <dbReference type="NCBI Taxonomy" id="122"/>
    <lineage>
        <taxon>Bacteria</taxon>
        <taxon>Pseudomonadati</taxon>
        <taxon>Planctomycetota</taxon>
        <taxon>Planctomycetia</taxon>
        <taxon>Planctomycetales</taxon>
        <taxon>Planctomycetaceae</taxon>
        <taxon>Gimesia</taxon>
    </lineage>
</organism>
<dbReference type="SMART" id="SM00567">
    <property type="entry name" value="EZ_HEAT"/>
    <property type="match status" value="15"/>
</dbReference>